<dbReference type="PANTHER" id="PTHR31322:SF2">
    <property type="entry name" value="E3 UBIQUITIN-PROTEIN LIGASE TM129"/>
    <property type="match status" value="1"/>
</dbReference>
<accession>A0AAV8ZR14</accession>
<keyword evidence="8" id="KW-1185">Reference proteome</keyword>
<feature type="transmembrane region" description="Helical" evidence="6">
    <location>
        <begin position="59"/>
        <end position="79"/>
    </location>
</feature>
<sequence>MSPEVVFTVLYFLLSVCILYPPTEFLTAGLTIQELFSNFLGAEQESFTTYHIRKSCLNLFVYSLLPLGYILSLCFLGYVEEVTFLFTSYTLFWKVFATTSIIIPLLSLYQIRNWCISNFEQHPIAINLTKFCNNNVNWRSVANDIDIEFRRVDKICIQTSPIIKVVATENWILKVTPLTIFAIHQSDASLVVKEAKTYQISYHNTSESQYLNIEVKSNRQRVDPFIIRINATDFKDLKDRISRSIEILPNVKFHKSVLEQFVDVFKETILNNPPYDTNESIIACGLSPHFSWSVYLEETQL</sequence>
<evidence type="ECO:0000256" key="4">
    <source>
        <dbReference type="ARBA" id="ARBA00022989"/>
    </source>
</evidence>
<comment type="similarity">
    <text evidence="2">Belongs to the TMEM129 family.</text>
</comment>
<evidence type="ECO:0000256" key="2">
    <source>
        <dbReference type="ARBA" id="ARBA00007332"/>
    </source>
</evidence>
<dbReference type="GO" id="GO:0061630">
    <property type="term" value="F:ubiquitin protein ligase activity"/>
    <property type="evidence" value="ECO:0007669"/>
    <property type="project" value="InterPro"/>
</dbReference>
<comment type="caution">
    <text evidence="7">The sequence shown here is derived from an EMBL/GenBank/DDBJ whole genome shotgun (WGS) entry which is preliminary data.</text>
</comment>
<name>A0AAV8ZR14_9CUCU</name>
<reference evidence="7" key="1">
    <citation type="journal article" date="2023" name="Insect Mol. Biol.">
        <title>Genome sequencing provides insights into the evolution of gene families encoding plant cell wall-degrading enzymes in longhorned beetles.</title>
        <authorList>
            <person name="Shin N.R."/>
            <person name="Okamura Y."/>
            <person name="Kirsch R."/>
            <person name="Pauchet Y."/>
        </authorList>
    </citation>
    <scope>NUCLEOTIDE SEQUENCE</scope>
    <source>
        <strain evidence="7">RBIC_L_NR</strain>
    </source>
</reference>
<keyword evidence="3 6" id="KW-0812">Transmembrane</keyword>
<dbReference type="Pfam" id="PF10272">
    <property type="entry name" value="Tmpp129"/>
    <property type="match status" value="1"/>
</dbReference>
<comment type="subcellular location">
    <subcellularLocation>
        <location evidence="1">Membrane</location>
        <topology evidence="1">Multi-pass membrane protein</topology>
    </subcellularLocation>
</comment>
<evidence type="ECO:0000256" key="5">
    <source>
        <dbReference type="ARBA" id="ARBA00023136"/>
    </source>
</evidence>
<dbReference type="GO" id="GO:0016567">
    <property type="term" value="P:protein ubiquitination"/>
    <property type="evidence" value="ECO:0007669"/>
    <property type="project" value="InterPro"/>
</dbReference>
<keyword evidence="5 6" id="KW-0472">Membrane</keyword>
<dbReference type="GO" id="GO:0016020">
    <property type="term" value="C:membrane"/>
    <property type="evidence" value="ECO:0007669"/>
    <property type="project" value="UniProtKB-SubCell"/>
</dbReference>
<evidence type="ECO:0000256" key="3">
    <source>
        <dbReference type="ARBA" id="ARBA00022692"/>
    </source>
</evidence>
<gene>
    <name evidence="7" type="ORF">NQ314_002562</name>
</gene>
<evidence type="ECO:0000313" key="7">
    <source>
        <dbReference type="EMBL" id="KAJ8967946.1"/>
    </source>
</evidence>
<feature type="transmembrane region" description="Helical" evidence="6">
    <location>
        <begin position="6"/>
        <end position="23"/>
    </location>
</feature>
<evidence type="ECO:0000313" key="8">
    <source>
        <dbReference type="Proteomes" id="UP001162156"/>
    </source>
</evidence>
<evidence type="ECO:0000256" key="6">
    <source>
        <dbReference type="SAM" id="Phobius"/>
    </source>
</evidence>
<dbReference type="GO" id="GO:0005783">
    <property type="term" value="C:endoplasmic reticulum"/>
    <property type="evidence" value="ECO:0007669"/>
    <property type="project" value="TreeGrafter"/>
</dbReference>
<dbReference type="AlphaFoldDB" id="A0AAV8ZR14"/>
<protein>
    <submittedName>
        <fullName evidence="7">Uncharacterized protein</fullName>
    </submittedName>
</protein>
<dbReference type="InterPro" id="IPR018801">
    <property type="entry name" value="TM129"/>
</dbReference>
<dbReference type="EMBL" id="JANEYF010000792">
    <property type="protein sequence ID" value="KAJ8967946.1"/>
    <property type="molecule type" value="Genomic_DNA"/>
</dbReference>
<dbReference type="PANTHER" id="PTHR31322">
    <property type="entry name" value="E3 UBIQUITIN-PROTEIN LIGASE TM129"/>
    <property type="match status" value="1"/>
</dbReference>
<keyword evidence="4 6" id="KW-1133">Transmembrane helix</keyword>
<feature type="transmembrane region" description="Helical" evidence="6">
    <location>
        <begin position="91"/>
        <end position="109"/>
    </location>
</feature>
<dbReference type="Proteomes" id="UP001162156">
    <property type="component" value="Unassembled WGS sequence"/>
</dbReference>
<proteinExistence type="inferred from homology"/>
<evidence type="ECO:0000256" key="1">
    <source>
        <dbReference type="ARBA" id="ARBA00004141"/>
    </source>
</evidence>
<organism evidence="7 8">
    <name type="scientific">Rhamnusium bicolor</name>
    <dbReference type="NCBI Taxonomy" id="1586634"/>
    <lineage>
        <taxon>Eukaryota</taxon>
        <taxon>Metazoa</taxon>
        <taxon>Ecdysozoa</taxon>
        <taxon>Arthropoda</taxon>
        <taxon>Hexapoda</taxon>
        <taxon>Insecta</taxon>
        <taxon>Pterygota</taxon>
        <taxon>Neoptera</taxon>
        <taxon>Endopterygota</taxon>
        <taxon>Coleoptera</taxon>
        <taxon>Polyphaga</taxon>
        <taxon>Cucujiformia</taxon>
        <taxon>Chrysomeloidea</taxon>
        <taxon>Cerambycidae</taxon>
        <taxon>Lepturinae</taxon>
        <taxon>Rhagiini</taxon>
        <taxon>Rhamnusium</taxon>
    </lineage>
</organism>